<dbReference type="Proteomes" id="UP000276133">
    <property type="component" value="Unassembled WGS sequence"/>
</dbReference>
<organism evidence="1 2">
    <name type="scientific">Brachionus plicatilis</name>
    <name type="common">Marine rotifer</name>
    <name type="synonym">Brachionus muelleri</name>
    <dbReference type="NCBI Taxonomy" id="10195"/>
    <lineage>
        <taxon>Eukaryota</taxon>
        <taxon>Metazoa</taxon>
        <taxon>Spiralia</taxon>
        <taxon>Gnathifera</taxon>
        <taxon>Rotifera</taxon>
        <taxon>Eurotatoria</taxon>
        <taxon>Monogononta</taxon>
        <taxon>Pseudotrocha</taxon>
        <taxon>Ploima</taxon>
        <taxon>Brachionidae</taxon>
        <taxon>Brachionus</taxon>
    </lineage>
</organism>
<dbReference type="Gene3D" id="1.25.40.480">
    <property type="match status" value="1"/>
</dbReference>
<comment type="caution">
    <text evidence="1">The sequence shown here is derived from an EMBL/GenBank/DDBJ whole genome shotgun (WGS) entry which is preliminary data.</text>
</comment>
<dbReference type="EMBL" id="REGN01006468">
    <property type="protein sequence ID" value="RNA09431.1"/>
    <property type="molecule type" value="Genomic_DNA"/>
</dbReference>
<accession>A0A3M7QEI0</accession>
<name>A0A3M7QEI0_BRAPC</name>
<evidence type="ECO:0000313" key="1">
    <source>
        <dbReference type="EMBL" id="RNA09431.1"/>
    </source>
</evidence>
<sequence>MANNEKTIKDLVLAKVWNQILSDNILPKDCQQFSDINNHAFRLNLIINSNERKNSEEIDHVVDKCNQFVIKNSKLDHYLSLKNKNIEQTEIDISENSFSEINKHESKKTENLCENDSENAKKSFDIDSVGEPFIENSITINRIATMILSIKKAMDEENSPQIQQIINDIASNYDQQSAQFFCINFLNIENFKTEIFKTSNLESIDLSIQEHQIYQFFENLIQLNSSITLVSYNISCLFLKLIFFNFIVKSIETDSGNEQISRVLSRKMLNLSVCLCDEFQRQFIVSCLVPFIVEANSKISNKIFVEFFMKLIKENLNESGCNDLFTILLNDFNSIKWTEIVYSVLSVLIEKISNLNNENIELVLNKMKNDSIDLCKSTIFSKFLLNLLNKFKNRSVVKIVQNQNFENQSFQSLSQLCQSKNNKISKESDSDGFNKRYIETIETIIANNKTLIKKTLQNMIKNFKS</sequence>
<dbReference type="OrthoDB" id="10619760at2759"/>
<dbReference type="AlphaFoldDB" id="A0A3M7QEI0"/>
<protein>
    <submittedName>
        <fullName evidence="1">Uncharacterized protein</fullName>
    </submittedName>
</protein>
<reference evidence="1 2" key="1">
    <citation type="journal article" date="2018" name="Sci. Rep.">
        <title>Genomic signatures of local adaptation to the degree of environmental predictability in rotifers.</title>
        <authorList>
            <person name="Franch-Gras L."/>
            <person name="Hahn C."/>
            <person name="Garcia-Roger E.M."/>
            <person name="Carmona M.J."/>
            <person name="Serra M."/>
            <person name="Gomez A."/>
        </authorList>
    </citation>
    <scope>NUCLEOTIDE SEQUENCE [LARGE SCALE GENOMIC DNA]</scope>
    <source>
        <strain evidence="1">HYR1</strain>
    </source>
</reference>
<evidence type="ECO:0000313" key="2">
    <source>
        <dbReference type="Proteomes" id="UP000276133"/>
    </source>
</evidence>
<proteinExistence type="predicted"/>
<gene>
    <name evidence="1" type="ORF">BpHYR1_037940</name>
</gene>
<keyword evidence="2" id="KW-1185">Reference proteome</keyword>